<comment type="caution">
    <text evidence="6">The sequence shown here is derived from an EMBL/GenBank/DDBJ whole genome shotgun (WGS) entry which is preliminary data.</text>
</comment>
<keyword evidence="6" id="KW-0675">Receptor</keyword>
<dbReference type="PANTHER" id="PTHR44329:SF143">
    <property type="entry name" value="RECEPTOR INTERACTING SERINE_THREONINE KINASE 2"/>
    <property type="match status" value="1"/>
</dbReference>
<evidence type="ECO:0000256" key="2">
    <source>
        <dbReference type="ARBA" id="ARBA00022840"/>
    </source>
</evidence>
<evidence type="ECO:0000256" key="3">
    <source>
        <dbReference type="PROSITE-ProRule" id="PRU10141"/>
    </source>
</evidence>
<evidence type="ECO:0000313" key="7">
    <source>
        <dbReference type="Proteomes" id="UP001266305"/>
    </source>
</evidence>
<dbReference type="Pfam" id="PF00069">
    <property type="entry name" value="Pkinase"/>
    <property type="match status" value="1"/>
</dbReference>
<protein>
    <submittedName>
        <fullName evidence="6">Receptor-interacting serine/threonine-protein kinase 3</fullName>
    </submittedName>
</protein>
<keyword evidence="6" id="KW-0418">Kinase</keyword>
<evidence type="ECO:0000313" key="6">
    <source>
        <dbReference type="EMBL" id="KAK2104034.1"/>
    </source>
</evidence>
<organism evidence="6 7">
    <name type="scientific">Saguinus oedipus</name>
    <name type="common">Cotton-top tamarin</name>
    <name type="synonym">Oedipomidas oedipus</name>
    <dbReference type="NCBI Taxonomy" id="9490"/>
    <lineage>
        <taxon>Eukaryota</taxon>
        <taxon>Metazoa</taxon>
        <taxon>Chordata</taxon>
        <taxon>Craniata</taxon>
        <taxon>Vertebrata</taxon>
        <taxon>Euteleostomi</taxon>
        <taxon>Mammalia</taxon>
        <taxon>Eutheria</taxon>
        <taxon>Euarchontoglires</taxon>
        <taxon>Primates</taxon>
        <taxon>Haplorrhini</taxon>
        <taxon>Platyrrhini</taxon>
        <taxon>Cebidae</taxon>
        <taxon>Callitrichinae</taxon>
        <taxon>Saguinus</taxon>
    </lineage>
</organism>
<sequence>MVISYTQPQSYPRLAQRTPLRRPAIAVVGDTPLRLNGASASSVLDEELENPKLVGSGGFGTVFRAHHRKWGCNVVVKIVWAKRCDSSSLLECRKAISREVTAMARVIEEVGWDDDFRPALVTEFMENGSLSGLLKPQCPRPCPLLCCLLKEVVLRMCYLHEQNPVLLHRDLKPSNILLDPELHVKF</sequence>
<dbReference type="SUPFAM" id="SSF56112">
    <property type="entry name" value="Protein kinase-like (PK-like)"/>
    <property type="match status" value="1"/>
</dbReference>
<dbReference type="EMBL" id="JASSZA010000008">
    <property type="protein sequence ID" value="KAK2104034.1"/>
    <property type="molecule type" value="Genomic_DNA"/>
</dbReference>
<evidence type="ECO:0000256" key="1">
    <source>
        <dbReference type="ARBA" id="ARBA00022741"/>
    </source>
</evidence>
<dbReference type="PROSITE" id="PS00108">
    <property type="entry name" value="PROTEIN_KINASE_ST"/>
    <property type="match status" value="1"/>
</dbReference>
<dbReference type="Gene3D" id="1.10.510.10">
    <property type="entry name" value="Transferase(Phosphotransferase) domain 1"/>
    <property type="match status" value="1"/>
</dbReference>
<dbReference type="GO" id="GO:0016301">
    <property type="term" value="F:kinase activity"/>
    <property type="evidence" value="ECO:0007669"/>
    <property type="project" value="UniProtKB-KW"/>
</dbReference>
<dbReference type="InterPro" id="IPR017441">
    <property type="entry name" value="Protein_kinase_ATP_BS"/>
</dbReference>
<keyword evidence="1 3" id="KW-0547">Nucleotide-binding</keyword>
<dbReference type="Proteomes" id="UP001266305">
    <property type="component" value="Unassembled WGS sequence"/>
</dbReference>
<feature type="domain" description="Protein kinase" evidence="5">
    <location>
        <begin position="48"/>
        <end position="186"/>
    </location>
</feature>
<proteinExistence type="inferred from homology"/>
<name>A0ABQ9V4X7_SAGOE</name>
<evidence type="ECO:0000256" key="4">
    <source>
        <dbReference type="RuleBase" id="RU000304"/>
    </source>
</evidence>
<keyword evidence="4" id="KW-0723">Serine/threonine-protein kinase</keyword>
<accession>A0ABQ9V4X7</accession>
<keyword evidence="6" id="KW-0808">Transferase</keyword>
<dbReference type="PROSITE" id="PS00107">
    <property type="entry name" value="PROTEIN_KINASE_ATP"/>
    <property type="match status" value="1"/>
</dbReference>
<dbReference type="SMART" id="SM00220">
    <property type="entry name" value="S_TKc"/>
    <property type="match status" value="1"/>
</dbReference>
<dbReference type="InterPro" id="IPR011009">
    <property type="entry name" value="Kinase-like_dom_sf"/>
</dbReference>
<keyword evidence="2 3" id="KW-0067">ATP-binding</keyword>
<dbReference type="PROSITE" id="PS50011">
    <property type="entry name" value="PROTEIN_KINASE_DOM"/>
    <property type="match status" value="1"/>
</dbReference>
<keyword evidence="7" id="KW-1185">Reference proteome</keyword>
<dbReference type="PANTHER" id="PTHR44329">
    <property type="entry name" value="SERINE/THREONINE-PROTEIN KINASE TNNI3K-RELATED"/>
    <property type="match status" value="1"/>
</dbReference>
<gene>
    <name evidence="6" type="primary">RIPK3</name>
    <name evidence="6" type="ORF">P7K49_017890</name>
</gene>
<feature type="binding site" evidence="3">
    <location>
        <position position="77"/>
    </location>
    <ligand>
        <name>ATP</name>
        <dbReference type="ChEBI" id="CHEBI:30616"/>
    </ligand>
</feature>
<reference evidence="6 7" key="1">
    <citation type="submission" date="2023-05" db="EMBL/GenBank/DDBJ databases">
        <title>B98-5 Cell Line De Novo Hybrid Assembly: An Optical Mapping Approach.</title>
        <authorList>
            <person name="Kananen K."/>
            <person name="Auerbach J.A."/>
            <person name="Kautto E."/>
            <person name="Blachly J.S."/>
        </authorList>
    </citation>
    <scope>NUCLEOTIDE SEQUENCE [LARGE SCALE GENOMIC DNA]</scope>
    <source>
        <strain evidence="6">B95-8</strain>
        <tissue evidence="6">Cell line</tissue>
    </source>
</reference>
<comment type="similarity">
    <text evidence="4">Belongs to the protein kinase superfamily.</text>
</comment>
<dbReference type="InterPro" id="IPR008271">
    <property type="entry name" value="Ser/Thr_kinase_AS"/>
</dbReference>
<dbReference type="InterPro" id="IPR000719">
    <property type="entry name" value="Prot_kinase_dom"/>
</dbReference>
<dbReference type="InterPro" id="IPR051681">
    <property type="entry name" value="Ser/Thr_Kinases-Pseudokinases"/>
</dbReference>
<evidence type="ECO:0000259" key="5">
    <source>
        <dbReference type="PROSITE" id="PS50011"/>
    </source>
</evidence>